<feature type="region of interest" description="Disordered" evidence="1">
    <location>
        <begin position="1"/>
        <end position="35"/>
    </location>
</feature>
<feature type="compositionally biased region" description="Basic and acidic residues" evidence="1">
    <location>
        <begin position="103"/>
        <end position="130"/>
    </location>
</feature>
<gene>
    <name evidence="2" type="ORF">FPAR1323_LOCUS13432</name>
</gene>
<feature type="compositionally biased region" description="Acidic residues" evidence="1">
    <location>
        <begin position="25"/>
        <end position="35"/>
    </location>
</feature>
<evidence type="ECO:0000313" key="2">
    <source>
        <dbReference type="EMBL" id="CAD9435495.1"/>
    </source>
</evidence>
<protein>
    <submittedName>
        <fullName evidence="2">Uncharacterized protein</fullName>
    </submittedName>
</protein>
<proteinExistence type="predicted"/>
<dbReference type="EMBL" id="HBGT01025793">
    <property type="protein sequence ID" value="CAD9435495.1"/>
    <property type="molecule type" value="Transcribed_RNA"/>
</dbReference>
<feature type="region of interest" description="Disordered" evidence="1">
    <location>
        <begin position="103"/>
        <end position="149"/>
    </location>
</feature>
<name>A0A7S2CUC7_9STRA</name>
<reference evidence="2" key="1">
    <citation type="submission" date="2021-01" db="EMBL/GenBank/DDBJ databases">
        <authorList>
            <person name="Corre E."/>
            <person name="Pelletier E."/>
            <person name="Niang G."/>
            <person name="Scheremetjew M."/>
            <person name="Finn R."/>
            <person name="Kale V."/>
            <person name="Holt S."/>
            <person name="Cochrane G."/>
            <person name="Meng A."/>
            <person name="Brown T."/>
            <person name="Cohen L."/>
        </authorList>
    </citation>
    <scope>NUCLEOTIDE SEQUENCE</scope>
    <source>
        <strain evidence="2">RCC1693</strain>
    </source>
</reference>
<sequence>MAAADVPLSPLRSPDRRTAAADTAASEDDDLVDPDEGPIWQRPYYWQLVGYNPPLHRKASHIAWWFGSKVFYGMEFIGAIVADLAGMNQSKYQYVIDAMKEDERREQRKKRIESERAMLAEEERVKREQMQMDDLEGEDGEVKESLLNG</sequence>
<feature type="compositionally biased region" description="Basic and acidic residues" evidence="1">
    <location>
        <begin position="140"/>
        <end position="149"/>
    </location>
</feature>
<organism evidence="2">
    <name type="scientific">Florenciella parvula</name>
    <dbReference type="NCBI Taxonomy" id="236787"/>
    <lineage>
        <taxon>Eukaryota</taxon>
        <taxon>Sar</taxon>
        <taxon>Stramenopiles</taxon>
        <taxon>Ochrophyta</taxon>
        <taxon>Dictyochophyceae</taxon>
        <taxon>Florenciellales</taxon>
        <taxon>Florenciella</taxon>
    </lineage>
</organism>
<dbReference type="InterPro" id="IPR028260">
    <property type="entry name" value="FAM177"/>
</dbReference>
<dbReference type="Pfam" id="PF14774">
    <property type="entry name" value="FAM177"/>
    <property type="match status" value="1"/>
</dbReference>
<dbReference type="AlphaFoldDB" id="A0A7S2CUC7"/>
<evidence type="ECO:0000256" key="1">
    <source>
        <dbReference type="SAM" id="MobiDB-lite"/>
    </source>
</evidence>
<accession>A0A7S2CUC7</accession>